<sequence length="492" mass="54845">MDTSTHNIPTLFPSLNAHISLLTASALILFLLPIASSDYFDFPNFYPTTTDNGVLYQGDAGSLVGAVEFNSLIYLCRVGWATYAERVQLWDSETRALSDFTTNFSFTIDTLKSPHYGHGLAFFLAPVGFQIPPNSAGGFLGLFNTTTSHSVKNQMVVVEFDSYPNLEWDPPYEHGGINNSIGSVITTPWNASLHTGLTCDASITYTASTKNLSLFWSYGGNSSSQGNSSLSYKIDLMEVLPEWVMVGFSAATGAFLEKNTLRSWQFTSSFDTKTTSGSAVLRKRRRVQREKTEKIHLTSIHDDLERGAGPRRFSYGNLATATSNFSAQRKLGEEGFGGVYKGYLNDLDMAELEIGLLEWVWDLYERGPILSAVDERLNSNFDSKDVECLMIVVLWCAYPDHSLRPSIRQAIQVLHFEAPMPNLPKKMPVPMYQVPRAPTSRFEDQVAISSGEPMISYTGIETVVKSSYLVFYRYGCLRHCVIDLYSCSVRLQ</sequence>
<gene>
    <name evidence="4" type="ORF">RHSIM_Rhsim10G0176100</name>
</gene>
<dbReference type="InterPro" id="IPR050258">
    <property type="entry name" value="Leguminous_Lectin"/>
</dbReference>
<comment type="similarity">
    <text evidence="1">Belongs to the leguminous lectin family.</text>
</comment>
<dbReference type="PROSITE" id="PS00308">
    <property type="entry name" value="LECTIN_LEGUME_ALPHA"/>
    <property type="match status" value="1"/>
</dbReference>
<evidence type="ECO:0000313" key="5">
    <source>
        <dbReference type="Proteomes" id="UP000626092"/>
    </source>
</evidence>
<dbReference type="PANTHER" id="PTHR32401:SF47">
    <property type="entry name" value="LEGUME LECTIN DOMAIN-CONTAINING PROTEIN"/>
    <property type="match status" value="1"/>
</dbReference>
<dbReference type="OrthoDB" id="4062651at2759"/>
<dbReference type="InterPro" id="IPR001220">
    <property type="entry name" value="Legume_lectin_dom"/>
</dbReference>
<dbReference type="AlphaFoldDB" id="A0A834GBY6"/>
<keyword evidence="2" id="KW-0430">Lectin</keyword>
<dbReference type="PANTHER" id="PTHR32401">
    <property type="entry name" value="CONCANAVALIN A-LIKE LECTIN FAMILY PROTEIN"/>
    <property type="match status" value="1"/>
</dbReference>
<protein>
    <recommendedName>
        <fullName evidence="3">Legume lectin domain-containing protein</fullName>
    </recommendedName>
</protein>
<feature type="domain" description="Legume lectin" evidence="3">
    <location>
        <begin position="39"/>
        <end position="275"/>
    </location>
</feature>
<organism evidence="4 5">
    <name type="scientific">Rhododendron simsii</name>
    <name type="common">Sims's rhododendron</name>
    <dbReference type="NCBI Taxonomy" id="118357"/>
    <lineage>
        <taxon>Eukaryota</taxon>
        <taxon>Viridiplantae</taxon>
        <taxon>Streptophyta</taxon>
        <taxon>Embryophyta</taxon>
        <taxon>Tracheophyta</taxon>
        <taxon>Spermatophyta</taxon>
        <taxon>Magnoliopsida</taxon>
        <taxon>eudicotyledons</taxon>
        <taxon>Gunneridae</taxon>
        <taxon>Pentapetalae</taxon>
        <taxon>asterids</taxon>
        <taxon>Ericales</taxon>
        <taxon>Ericaceae</taxon>
        <taxon>Ericoideae</taxon>
        <taxon>Rhodoreae</taxon>
        <taxon>Rhododendron</taxon>
    </lineage>
</organism>
<reference evidence="4" key="1">
    <citation type="submission" date="2019-11" db="EMBL/GenBank/DDBJ databases">
        <authorList>
            <person name="Liu Y."/>
            <person name="Hou J."/>
            <person name="Li T.-Q."/>
            <person name="Guan C.-H."/>
            <person name="Wu X."/>
            <person name="Wu H.-Z."/>
            <person name="Ling F."/>
            <person name="Zhang R."/>
            <person name="Shi X.-G."/>
            <person name="Ren J.-P."/>
            <person name="Chen E.-F."/>
            <person name="Sun J.-M."/>
        </authorList>
    </citation>
    <scope>NUCLEOTIDE SEQUENCE</scope>
    <source>
        <strain evidence="4">Adult_tree_wgs_1</strain>
        <tissue evidence="4">Leaves</tissue>
    </source>
</reference>
<dbReference type="InterPro" id="IPR013320">
    <property type="entry name" value="ConA-like_dom_sf"/>
</dbReference>
<dbReference type="EMBL" id="WJXA01000010">
    <property type="protein sequence ID" value="KAF7130825.1"/>
    <property type="molecule type" value="Genomic_DNA"/>
</dbReference>
<name>A0A834GBY6_RHOSS</name>
<evidence type="ECO:0000259" key="3">
    <source>
        <dbReference type="Pfam" id="PF00139"/>
    </source>
</evidence>
<dbReference type="Proteomes" id="UP000626092">
    <property type="component" value="Unassembled WGS sequence"/>
</dbReference>
<dbReference type="Gene3D" id="2.60.120.200">
    <property type="match status" value="1"/>
</dbReference>
<evidence type="ECO:0000256" key="2">
    <source>
        <dbReference type="ARBA" id="ARBA00022734"/>
    </source>
</evidence>
<dbReference type="InterPro" id="IPR000985">
    <property type="entry name" value="Lectin_LegA_CS"/>
</dbReference>
<dbReference type="Gene3D" id="1.10.510.10">
    <property type="entry name" value="Transferase(Phosphotransferase) domain 1"/>
    <property type="match status" value="1"/>
</dbReference>
<dbReference type="GO" id="GO:0030246">
    <property type="term" value="F:carbohydrate binding"/>
    <property type="evidence" value="ECO:0007669"/>
    <property type="project" value="UniProtKB-KW"/>
</dbReference>
<comment type="caution">
    <text evidence="4">The sequence shown here is derived from an EMBL/GenBank/DDBJ whole genome shotgun (WGS) entry which is preliminary data.</text>
</comment>
<dbReference type="Pfam" id="PF00139">
    <property type="entry name" value="Lectin_legB"/>
    <property type="match status" value="1"/>
</dbReference>
<dbReference type="CDD" id="cd06899">
    <property type="entry name" value="lectin_legume_LecRK_Arcelin_ConA"/>
    <property type="match status" value="1"/>
</dbReference>
<dbReference type="SUPFAM" id="SSF49899">
    <property type="entry name" value="Concanavalin A-like lectins/glucanases"/>
    <property type="match status" value="1"/>
</dbReference>
<proteinExistence type="inferred from homology"/>
<evidence type="ECO:0000256" key="1">
    <source>
        <dbReference type="ARBA" id="ARBA00007606"/>
    </source>
</evidence>
<keyword evidence="5" id="KW-1185">Reference proteome</keyword>
<accession>A0A834GBY6</accession>
<evidence type="ECO:0000313" key="4">
    <source>
        <dbReference type="EMBL" id="KAF7130825.1"/>
    </source>
</evidence>